<protein>
    <recommendedName>
        <fullName evidence="10">Structural maintenance of chromosomes protein</fullName>
    </recommendedName>
</protein>
<feature type="coiled-coil region" evidence="11">
    <location>
        <begin position="449"/>
        <end position="504"/>
    </location>
</feature>
<dbReference type="SUPFAM" id="SSF75553">
    <property type="entry name" value="Smc hinge domain"/>
    <property type="match status" value="1"/>
</dbReference>
<proteinExistence type="inferred from homology"/>
<evidence type="ECO:0000256" key="8">
    <source>
        <dbReference type="ARBA" id="ARBA00023242"/>
    </source>
</evidence>
<dbReference type="CDD" id="cd03275">
    <property type="entry name" value="ABC_SMC1_euk"/>
    <property type="match status" value="1"/>
</dbReference>
<evidence type="ECO:0000259" key="13">
    <source>
        <dbReference type="SMART" id="SM00968"/>
    </source>
</evidence>
<keyword evidence="9" id="KW-0131">Cell cycle</keyword>
<evidence type="ECO:0000256" key="12">
    <source>
        <dbReference type="SAM" id="MobiDB-lite"/>
    </source>
</evidence>
<keyword evidence="4" id="KW-0158">Chromosome</keyword>
<evidence type="ECO:0000256" key="11">
    <source>
        <dbReference type="SAM" id="Coils"/>
    </source>
</evidence>
<keyword evidence="6" id="KW-0498">Mitosis</keyword>
<comment type="caution">
    <text evidence="14">The sequence shown here is derived from an EMBL/GenBank/DDBJ whole genome shotgun (WGS) entry which is preliminary data.</text>
</comment>
<dbReference type="Gene3D" id="3.30.70.1620">
    <property type="match status" value="1"/>
</dbReference>
<dbReference type="Gene3D" id="3.40.50.300">
    <property type="entry name" value="P-loop containing nucleotide triphosphate hydrolases"/>
    <property type="match status" value="2"/>
</dbReference>
<name>A0ABQ6NA21_9STRA</name>
<dbReference type="InterPro" id="IPR003395">
    <property type="entry name" value="RecF/RecN/SMC_N"/>
</dbReference>
<comment type="subcellular location">
    <subcellularLocation>
        <location evidence="2">Chromosome</location>
    </subcellularLocation>
    <subcellularLocation>
        <location evidence="1 10">Nucleus</location>
    </subcellularLocation>
</comment>
<gene>
    <name evidence="14" type="ORF">TeGR_g2943</name>
</gene>
<dbReference type="SUPFAM" id="SSF52540">
    <property type="entry name" value="P-loop containing nucleoside triphosphate hydrolases"/>
    <property type="match status" value="2"/>
</dbReference>
<keyword evidence="7 11" id="KW-0175">Coiled coil</keyword>
<evidence type="ECO:0000256" key="3">
    <source>
        <dbReference type="ARBA" id="ARBA00005597"/>
    </source>
</evidence>
<dbReference type="InterPro" id="IPR027417">
    <property type="entry name" value="P-loop_NTPase"/>
</dbReference>
<sequence length="1204" mass="132333">MPVSHLEVENFKSYSGPQTIGPFKDFTCVVGPNGSGKSNLMDALSFVLGVSSKDLRSPQLQDLIFRAPGGRGDAPKLKASVTLVYVDTFEAGKQEETRFTREITPAGTAGYKLDGKKATWDQYEAALGEIGVLVKARNFLVFQGDVEGIARKSPQELVQMLEGISGSGEVKAEYERLKKAKEEAEAATIFAFNRQKGFRSERKQFKEQKDEADRFDLALEERAEVQTEFYLWQLFHIHTEIKEREATVGDLRSELKTSEAGEATAEKGLKELKKADTAKRRAAAGGEKQRVKLAGGVDAMQPEIIRGVEEVKALTQKVLADQEQLKTLQSDADAHESILSTLTTDIDSLTDAERKLEAEYEKIKTQGIGLTNSLTPEQEAEYEKLREEAGVASATARALLAKEVRGLEAARAKAGGLSAELKEVSGRRDEASASSKELKARSAKLTETLEVTAKDLKKANDDLKTVEKHVKTAADKREKIDTEIEEVNSQLREARDDKRTSKENEKFAAALEALKRHYPGVQGRLVDLCKPTQRRYNMAVTVAAGKNMDAIVVDTKATGFECIQYLREQRVGTATFLPLDSLKVPAPYTAERLRALEADGRYRLCADVISCDEAIKKAVMYAVGNTVVCDDLDAARELCFGKDGKSADNKVKAVTITGGVISKAGTMTGGLTAENSRAAGRWDEKEVTSLKQRKEKLESDRAKTSLAPKISTTVSAAAATLSNPTALADELRAHIGNLKNRETYTKSDRTYTESKLKEQESLLKAATAQAKKVKDQLDVAEAACTRASEAVETARNAVKEAEDVVLQPFREKTGLSDLRAYDVAVGKAREDFVVKKGELRQHRAKLEAQLTYEDGRDFVTPVTVIETRMKESKEKLAQAEKKEADLKSKVEKIKAELEKAEADLATATKDEKASEKLVKDSQKVFSEAQSERMQISKQMNSEDGELERLRGELHEILQKIFSDIDQMAPNMKAEAAFEGVSERLKDSGKEFEEAKGKARDAVAAFNKVKAERSKVFNKAFVSIDTALKVIYKDLTKSSKHPLGGNAYLSLDDSDEPYLGGLKYNAMPPMKRFRDMEQLSGGEKTVAALALLFAIHSFKPAPFFVMDEVDAALDNVNVLKVCNYIRSRVGNGDFQCIVISLKDMFYELSESLIGVCRDVGVGASRTLTLDLGKYDNGEGGEGGEKRDMDASGDMSLGRAKVGRVV</sequence>
<dbReference type="Gene3D" id="1.20.1060.20">
    <property type="match status" value="1"/>
</dbReference>
<comment type="similarity">
    <text evidence="3">Belongs to the SMC family. SMC1 subfamily.</text>
</comment>
<keyword evidence="5" id="KW-0132">Cell division</keyword>
<dbReference type="InterPro" id="IPR010935">
    <property type="entry name" value="SMC_hinge"/>
</dbReference>
<dbReference type="Proteomes" id="UP001165060">
    <property type="component" value="Unassembled WGS sequence"/>
</dbReference>
<dbReference type="Pfam" id="PF06470">
    <property type="entry name" value="SMC_hinge"/>
    <property type="match status" value="1"/>
</dbReference>
<feature type="coiled-coil region" evidence="11">
    <location>
        <begin position="756"/>
        <end position="804"/>
    </location>
</feature>
<dbReference type="InterPro" id="IPR024704">
    <property type="entry name" value="SMC"/>
</dbReference>
<evidence type="ECO:0000256" key="1">
    <source>
        <dbReference type="ARBA" id="ARBA00004123"/>
    </source>
</evidence>
<dbReference type="PANTHER" id="PTHR18937">
    <property type="entry name" value="STRUCTURAL MAINTENANCE OF CHROMOSOMES SMC FAMILY MEMBER"/>
    <property type="match status" value="1"/>
</dbReference>
<evidence type="ECO:0000256" key="5">
    <source>
        <dbReference type="ARBA" id="ARBA00022618"/>
    </source>
</evidence>
<dbReference type="PANTHER" id="PTHR18937:SF12">
    <property type="entry name" value="STRUCTURAL MAINTENANCE OF CHROMOSOMES PROTEIN"/>
    <property type="match status" value="1"/>
</dbReference>
<feature type="coiled-coil region" evidence="11">
    <location>
        <begin position="311"/>
        <end position="366"/>
    </location>
</feature>
<dbReference type="SMART" id="SM00968">
    <property type="entry name" value="SMC_hinge"/>
    <property type="match status" value="1"/>
</dbReference>
<feature type="domain" description="SMC hinge" evidence="13">
    <location>
        <begin position="519"/>
        <end position="639"/>
    </location>
</feature>
<keyword evidence="8 10" id="KW-0539">Nucleus</keyword>
<feature type="region of interest" description="Disordered" evidence="12">
    <location>
        <begin position="1177"/>
        <end position="1204"/>
    </location>
</feature>
<evidence type="ECO:0000256" key="10">
    <source>
        <dbReference type="PIRNR" id="PIRNR005719"/>
    </source>
</evidence>
<evidence type="ECO:0000256" key="2">
    <source>
        <dbReference type="ARBA" id="ARBA00004286"/>
    </source>
</evidence>
<dbReference type="PIRSF" id="PIRSF005719">
    <property type="entry name" value="SMC"/>
    <property type="match status" value="1"/>
</dbReference>
<dbReference type="InterPro" id="IPR036277">
    <property type="entry name" value="SMC_hinge_sf"/>
</dbReference>
<keyword evidence="15" id="KW-1185">Reference proteome</keyword>
<feature type="coiled-coil region" evidence="11">
    <location>
        <begin position="862"/>
        <end position="959"/>
    </location>
</feature>
<accession>A0ABQ6NA21</accession>
<evidence type="ECO:0000256" key="6">
    <source>
        <dbReference type="ARBA" id="ARBA00022776"/>
    </source>
</evidence>
<dbReference type="InterPro" id="IPR028468">
    <property type="entry name" value="Smc1_ABC"/>
</dbReference>
<evidence type="ECO:0000256" key="9">
    <source>
        <dbReference type="ARBA" id="ARBA00023306"/>
    </source>
</evidence>
<evidence type="ECO:0000313" key="14">
    <source>
        <dbReference type="EMBL" id="GMI51563.1"/>
    </source>
</evidence>
<evidence type="ECO:0000313" key="15">
    <source>
        <dbReference type="Proteomes" id="UP001165060"/>
    </source>
</evidence>
<feature type="compositionally biased region" description="Basic and acidic residues" evidence="12">
    <location>
        <begin position="1177"/>
        <end position="1188"/>
    </location>
</feature>
<reference evidence="14 15" key="1">
    <citation type="journal article" date="2023" name="Commun. Biol.">
        <title>Genome analysis of Parmales, the sister group of diatoms, reveals the evolutionary specialization of diatoms from phago-mixotrophs to photoautotrophs.</title>
        <authorList>
            <person name="Ban H."/>
            <person name="Sato S."/>
            <person name="Yoshikawa S."/>
            <person name="Yamada K."/>
            <person name="Nakamura Y."/>
            <person name="Ichinomiya M."/>
            <person name="Sato N."/>
            <person name="Blanc-Mathieu R."/>
            <person name="Endo H."/>
            <person name="Kuwata A."/>
            <person name="Ogata H."/>
        </authorList>
    </citation>
    <scope>NUCLEOTIDE SEQUENCE [LARGE SCALE GENOMIC DNA]</scope>
</reference>
<feature type="region of interest" description="Disordered" evidence="12">
    <location>
        <begin position="675"/>
        <end position="704"/>
    </location>
</feature>
<evidence type="ECO:0000256" key="4">
    <source>
        <dbReference type="ARBA" id="ARBA00022454"/>
    </source>
</evidence>
<organism evidence="14 15">
    <name type="scientific">Tetraparma gracilis</name>
    <dbReference type="NCBI Taxonomy" id="2962635"/>
    <lineage>
        <taxon>Eukaryota</taxon>
        <taxon>Sar</taxon>
        <taxon>Stramenopiles</taxon>
        <taxon>Ochrophyta</taxon>
        <taxon>Bolidophyceae</taxon>
        <taxon>Parmales</taxon>
        <taxon>Triparmaceae</taxon>
        <taxon>Tetraparma</taxon>
    </lineage>
</organism>
<dbReference type="Pfam" id="PF02463">
    <property type="entry name" value="SMC_N"/>
    <property type="match status" value="1"/>
</dbReference>
<evidence type="ECO:0000256" key="7">
    <source>
        <dbReference type="ARBA" id="ARBA00023054"/>
    </source>
</evidence>
<dbReference type="EMBL" id="BRYB01006193">
    <property type="protein sequence ID" value="GMI51563.1"/>
    <property type="molecule type" value="Genomic_DNA"/>
</dbReference>